<organism evidence="1 2">
    <name type="scientific">Pistacia atlantica</name>
    <dbReference type="NCBI Taxonomy" id="434234"/>
    <lineage>
        <taxon>Eukaryota</taxon>
        <taxon>Viridiplantae</taxon>
        <taxon>Streptophyta</taxon>
        <taxon>Embryophyta</taxon>
        <taxon>Tracheophyta</taxon>
        <taxon>Spermatophyta</taxon>
        <taxon>Magnoliopsida</taxon>
        <taxon>eudicotyledons</taxon>
        <taxon>Gunneridae</taxon>
        <taxon>Pentapetalae</taxon>
        <taxon>rosids</taxon>
        <taxon>malvids</taxon>
        <taxon>Sapindales</taxon>
        <taxon>Anacardiaceae</taxon>
        <taxon>Pistacia</taxon>
    </lineage>
</organism>
<name>A0ACC0ZRA3_9ROSI</name>
<dbReference type="Proteomes" id="UP001164250">
    <property type="component" value="Chromosome 15"/>
</dbReference>
<dbReference type="EMBL" id="CM047910">
    <property type="protein sequence ID" value="KAJ0075297.1"/>
    <property type="molecule type" value="Genomic_DNA"/>
</dbReference>
<protein>
    <submittedName>
        <fullName evidence="1">Uncharacterized protein</fullName>
    </submittedName>
</protein>
<sequence>MEPCGEHKANYSLAFY</sequence>
<evidence type="ECO:0000313" key="1">
    <source>
        <dbReference type="EMBL" id="KAJ0075297.1"/>
    </source>
</evidence>
<keyword evidence="2" id="KW-1185">Reference proteome</keyword>
<proteinExistence type="predicted"/>
<comment type="caution">
    <text evidence="1">The sequence shown here is derived from an EMBL/GenBank/DDBJ whole genome shotgun (WGS) entry which is preliminary data.</text>
</comment>
<reference evidence="2" key="1">
    <citation type="journal article" date="2023" name="G3 (Bethesda)">
        <title>Genome assembly and association tests identify interacting loci associated with vigor, precocity, and sex in interspecific pistachio rootstocks.</title>
        <authorList>
            <person name="Palmer W."/>
            <person name="Jacygrad E."/>
            <person name="Sagayaradj S."/>
            <person name="Cavanaugh K."/>
            <person name="Han R."/>
            <person name="Bertier L."/>
            <person name="Beede B."/>
            <person name="Kafkas S."/>
            <person name="Golino D."/>
            <person name="Preece J."/>
            <person name="Michelmore R."/>
        </authorList>
    </citation>
    <scope>NUCLEOTIDE SEQUENCE [LARGE SCALE GENOMIC DNA]</scope>
</reference>
<gene>
    <name evidence="1" type="ORF">Patl1_34139</name>
</gene>
<accession>A0ACC0ZRA3</accession>
<evidence type="ECO:0000313" key="2">
    <source>
        <dbReference type="Proteomes" id="UP001164250"/>
    </source>
</evidence>